<gene>
    <name evidence="2" type="ORF">g.2835</name>
</gene>
<keyword evidence="1" id="KW-0732">Signal</keyword>
<sequence>VVVAAAASIASVAVVVCSDVDRAACVLSSCEILELSRSIYLAIFRSGPLYVADPEGVAEPVSRVASMTLYGILIGTMTRSAGYTSAYCVGWPSTSSSLSF</sequence>
<feature type="signal peptide" evidence="1">
    <location>
        <begin position="1"/>
        <end position="17"/>
    </location>
</feature>
<organism evidence="2">
    <name type="scientific">Lygus hesperus</name>
    <name type="common">Western plant bug</name>
    <dbReference type="NCBI Taxonomy" id="30085"/>
    <lineage>
        <taxon>Eukaryota</taxon>
        <taxon>Metazoa</taxon>
        <taxon>Ecdysozoa</taxon>
        <taxon>Arthropoda</taxon>
        <taxon>Hexapoda</taxon>
        <taxon>Insecta</taxon>
        <taxon>Pterygota</taxon>
        <taxon>Neoptera</taxon>
        <taxon>Paraneoptera</taxon>
        <taxon>Hemiptera</taxon>
        <taxon>Heteroptera</taxon>
        <taxon>Panheteroptera</taxon>
        <taxon>Cimicomorpha</taxon>
        <taxon>Miridae</taxon>
        <taxon>Mirini</taxon>
        <taxon>Lygus</taxon>
    </lineage>
</organism>
<evidence type="ECO:0000313" key="2">
    <source>
        <dbReference type="EMBL" id="JAQ15144.1"/>
    </source>
</evidence>
<feature type="non-terminal residue" evidence="2">
    <location>
        <position position="1"/>
    </location>
</feature>
<accession>A0A146M5X1</accession>
<name>A0A146M5X1_LYGHE</name>
<protein>
    <submittedName>
        <fullName evidence="2">Uncharacterized protein</fullName>
    </submittedName>
</protein>
<evidence type="ECO:0000256" key="1">
    <source>
        <dbReference type="SAM" id="SignalP"/>
    </source>
</evidence>
<proteinExistence type="predicted"/>
<dbReference type="EMBL" id="GDHC01003485">
    <property type="protein sequence ID" value="JAQ15144.1"/>
    <property type="molecule type" value="Transcribed_RNA"/>
</dbReference>
<reference evidence="2" key="1">
    <citation type="journal article" date="2016" name="Gigascience">
        <title>De novo construction of an expanded transcriptome assembly for the western tarnished plant bug, Lygus hesperus.</title>
        <authorList>
            <person name="Tassone E.E."/>
            <person name="Geib S.M."/>
            <person name="Hall B."/>
            <person name="Fabrick J.A."/>
            <person name="Brent C.S."/>
            <person name="Hull J.J."/>
        </authorList>
    </citation>
    <scope>NUCLEOTIDE SEQUENCE</scope>
</reference>
<dbReference type="AlphaFoldDB" id="A0A146M5X1"/>
<feature type="chain" id="PRO_5007527697" evidence="1">
    <location>
        <begin position="18"/>
        <end position="100"/>
    </location>
</feature>